<dbReference type="InterPro" id="IPR025737">
    <property type="entry name" value="FApF"/>
</dbReference>
<evidence type="ECO:0000313" key="2">
    <source>
        <dbReference type="Proteomes" id="UP000199071"/>
    </source>
</evidence>
<dbReference type="Pfam" id="PF13557">
    <property type="entry name" value="Phenol_MetA_deg"/>
    <property type="match status" value="1"/>
</dbReference>
<dbReference type="Proteomes" id="UP000199071">
    <property type="component" value="Unassembled WGS sequence"/>
</dbReference>
<keyword evidence="2" id="KW-1185">Reference proteome</keyword>
<organism evidence="1 2">
    <name type="scientific">Bauldia litoralis</name>
    <dbReference type="NCBI Taxonomy" id="665467"/>
    <lineage>
        <taxon>Bacteria</taxon>
        <taxon>Pseudomonadati</taxon>
        <taxon>Pseudomonadota</taxon>
        <taxon>Alphaproteobacteria</taxon>
        <taxon>Hyphomicrobiales</taxon>
        <taxon>Kaistiaceae</taxon>
        <taxon>Bauldia</taxon>
    </lineage>
</organism>
<protein>
    <submittedName>
        <fullName evidence="1">Uncharacterized conserved protein</fullName>
    </submittedName>
</protein>
<sequence>MIQPMHTIKTLRERSVLSSVCRRIETSRRALSLLIPLVVTIGGSIAPPANADEGGVSFWLPGQYASFAAIAPAVGWSLPMQSYYYSGSAGAKTTLNRGDTLSLGVDTEFFGQFFVPTWAPDTTFLGARPVLSLAAFPGWNQTSAEVGFGPLSASRSESVTGFGDLYPTAQLFWNQGVHNWMAYVTGDIPVGSYDPDSLANLGLGHAAIDVGGAYTYLNATTGWEFSATAGVTYNFENTDTNYTSGVDSHLDLGISRFLSEQLFVGLVGYAYVQLTPDQGQPAALGDFEGRTFAIGPQIGYNFDVGGVPIYTNLRGYFEFDVKNRTKGGSAFLTVSIPLSAPARTN</sequence>
<proteinExistence type="predicted"/>
<gene>
    <name evidence="1" type="ORF">SAMN02982931_04797</name>
</gene>
<dbReference type="EMBL" id="FMXQ01000023">
    <property type="protein sequence ID" value="SDB59402.1"/>
    <property type="molecule type" value="Genomic_DNA"/>
</dbReference>
<accession>A0A1G6EQ49</accession>
<reference evidence="1 2" key="1">
    <citation type="submission" date="2016-10" db="EMBL/GenBank/DDBJ databases">
        <authorList>
            <person name="de Groot N.N."/>
        </authorList>
    </citation>
    <scope>NUCLEOTIDE SEQUENCE [LARGE SCALE GENOMIC DNA]</scope>
    <source>
        <strain evidence="1 2">ATCC 35022</strain>
    </source>
</reference>
<evidence type="ECO:0000313" key="1">
    <source>
        <dbReference type="EMBL" id="SDB59402.1"/>
    </source>
</evidence>
<dbReference type="STRING" id="665467.SAMN02982931_04797"/>
<dbReference type="AlphaFoldDB" id="A0A1G6EQ49"/>
<name>A0A1G6EQ49_9HYPH</name>